<dbReference type="Pfam" id="PF13607">
    <property type="entry name" value="Succ_CoA_lig"/>
    <property type="match status" value="1"/>
</dbReference>
<dbReference type="PROSITE" id="PS51186">
    <property type="entry name" value="GNAT"/>
    <property type="match status" value="1"/>
</dbReference>
<keyword evidence="3" id="KW-0547">Nucleotide-binding</keyword>
<dbReference type="Pfam" id="PF13549">
    <property type="entry name" value="ATP-grasp_5"/>
    <property type="match status" value="1"/>
</dbReference>
<dbReference type="InterPro" id="IPR013815">
    <property type="entry name" value="ATP_grasp_subdomain_1"/>
</dbReference>
<evidence type="ECO:0000256" key="2">
    <source>
        <dbReference type="ARBA" id="ARBA00022598"/>
    </source>
</evidence>
<dbReference type="Gene3D" id="3.40.50.720">
    <property type="entry name" value="NAD(P)-binding Rossmann-like Domain"/>
    <property type="match status" value="1"/>
</dbReference>
<keyword evidence="1" id="KW-0816">Tricarboxylic acid cycle</keyword>
<dbReference type="InterPro" id="IPR000182">
    <property type="entry name" value="GNAT_dom"/>
</dbReference>
<dbReference type="Gene3D" id="3.30.1490.20">
    <property type="entry name" value="ATP-grasp fold, A domain"/>
    <property type="match status" value="1"/>
</dbReference>
<evidence type="ECO:0000313" key="6">
    <source>
        <dbReference type="EMBL" id="MCT8970455.1"/>
    </source>
</evidence>
<dbReference type="SMART" id="SM00881">
    <property type="entry name" value="CoA_binding"/>
    <property type="match status" value="1"/>
</dbReference>
<accession>A0AAW5QR57</accession>
<evidence type="ECO:0000256" key="4">
    <source>
        <dbReference type="ARBA" id="ARBA00022840"/>
    </source>
</evidence>
<name>A0AAW5QR57_9HYPH</name>
<evidence type="ECO:0000256" key="3">
    <source>
        <dbReference type="ARBA" id="ARBA00022741"/>
    </source>
</evidence>
<evidence type="ECO:0000259" key="5">
    <source>
        <dbReference type="PROSITE" id="PS51186"/>
    </source>
</evidence>
<keyword evidence="7" id="KW-1185">Reference proteome</keyword>
<evidence type="ECO:0000256" key="1">
    <source>
        <dbReference type="ARBA" id="ARBA00022532"/>
    </source>
</evidence>
<dbReference type="AlphaFoldDB" id="A0AAW5QR57"/>
<dbReference type="InterPro" id="IPR051538">
    <property type="entry name" value="Acyl-CoA_Synth/Transferase"/>
</dbReference>
<dbReference type="GO" id="GO:0016747">
    <property type="term" value="F:acyltransferase activity, transferring groups other than amino-acyl groups"/>
    <property type="evidence" value="ECO:0007669"/>
    <property type="project" value="InterPro"/>
</dbReference>
<organism evidence="6 7">
    <name type="scientific">Microbaculum marinisediminis</name>
    <dbReference type="NCBI Taxonomy" id="2931392"/>
    <lineage>
        <taxon>Bacteria</taxon>
        <taxon>Pseudomonadati</taxon>
        <taxon>Pseudomonadota</taxon>
        <taxon>Alphaproteobacteria</taxon>
        <taxon>Hyphomicrobiales</taxon>
        <taxon>Tepidamorphaceae</taxon>
        <taxon>Microbaculum</taxon>
    </lineage>
</organism>
<protein>
    <submittedName>
        <fullName evidence="6">Bifunctional acetate--CoA ligase family protein/GNAT family N-acetyltransferase</fullName>
    </submittedName>
</protein>
<dbReference type="Pfam" id="PF00583">
    <property type="entry name" value="Acetyltransf_1"/>
    <property type="match status" value="1"/>
</dbReference>
<dbReference type="Gene3D" id="3.40.50.261">
    <property type="entry name" value="Succinyl-CoA synthetase domains"/>
    <property type="match status" value="2"/>
</dbReference>
<dbReference type="GO" id="GO:0043758">
    <property type="term" value="F:acetate-CoA ligase (ADP-forming) activity"/>
    <property type="evidence" value="ECO:0007669"/>
    <property type="project" value="InterPro"/>
</dbReference>
<gene>
    <name evidence="6" type="ORF">MUB46_01140</name>
</gene>
<dbReference type="InterPro" id="IPR043938">
    <property type="entry name" value="Ligase_CoA_dom"/>
</dbReference>
<keyword evidence="4" id="KW-0067">ATP-binding</keyword>
<dbReference type="RefSeq" id="WP_261614023.1">
    <property type="nucleotide sequence ID" value="NZ_JALIDZ010000001.1"/>
</dbReference>
<dbReference type="InterPro" id="IPR003781">
    <property type="entry name" value="CoA-bd"/>
</dbReference>
<dbReference type="CDD" id="cd04301">
    <property type="entry name" value="NAT_SF"/>
    <property type="match status" value="1"/>
</dbReference>
<dbReference type="GO" id="GO:0006099">
    <property type="term" value="P:tricarboxylic acid cycle"/>
    <property type="evidence" value="ECO:0007669"/>
    <property type="project" value="UniProtKB-KW"/>
</dbReference>
<evidence type="ECO:0000313" key="7">
    <source>
        <dbReference type="Proteomes" id="UP001320898"/>
    </source>
</evidence>
<keyword evidence="2 6" id="KW-0436">Ligase</keyword>
<dbReference type="InterPro" id="IPR016102">
    <property type="entry name" value="Succinyl-CoA_synth-like"/>
</dbReference>
<proteinExistence type="predicted"/>
<dbReference type="SUPFAM" id="SSF56059">
    <property type="entry name" value="Glutathione synthetase ATP-binding domain-like"/>
    <property type="match status" value="1"/>
</dbReference>
<dbReference type="SUPFAM" id="SSF52210">
    <property type="entry name" value="Succinyl-CoA synthetase domains"/>
    <property type="match status" value="2"/>
</dbReference>
<feature type="domain" description="N-acetyltransferase" evidence="5">
    <location>
        <begin position="745"/>
        <end position="899"/>
    </location>
</feature>
<dbReference type="InterPro" id="IPR016181">
    <property type="entry name" value="Acyl_CoA_acyltransferase"/>
</dbReference>
<dbReference type="InterPro" id="IPR036291">
    <property type="entry name" value="NAD(P)-bd_dom_sf"/>
</dbReference>
<dbReference type="GO" id="GO:0005524">
    <property type="term" value="F:ATP binding"/>
    <property type="evidence" value="ECO:0007669"/>
    <property type="project" value="UniProtKB-KW"/>
</dbReference>
<dbReference type="Pfam" id="PF13380">
    <property type="entry name" value="CoA_binding_2"/>
    <property type="match status" value="1"/>
</dbReference>
<dbReference type="InterPro" id="IPR032875">
    <property type="entry name" value="Succ_CoA_lig_flav_dom"/>
</dbReference>
<reference evidence="6 7" key="1">
    <citation type="submission" date="2022-04" db="EMBL/GenBank/DDBJ databases">
        <authorList>
            <person name="Ye Y.-Q."/>
            <person name="Du Z.-J."/>
        </authorList>
    </citation>
    <scope>NUCLEOTIDE SEQUENCE [LARGE SCALE GENOMIC DNA]</scope>
    <source>
        <strain evidence="6 7">A6E488</strain>
    </source>
</reference>
<sequence length="899" mass="96019">MTVRNLEAAFSPKSIALVGASPREESVAHVVLRNMRDAGFAGPVYLVNPKYTEIEGQPCYPGAAALPGPVDLAIIATPPQTVPGLVAEFGAHGARAVVVITAGFGNGPGSLRQQTLDAARPHTLRVFGPNTVGLLVPGIGLNGSFAHASPLKGDLALLSQSGAVIVTMIDWANDRGIGFSSMVSLGDMADVDFGDLLDWFAADVHTRAILLYVEGITNPKKFMSAARAAARVKPVVVVKSGRHAEAAKAAASHTGALAGVDAVYDAAFRRAGLLRVFDLDELFDSVETLSRVKPFHGRRLSVLTNGGGLGVLAVDRLVDFDGSLAPLSEQTFLRLDQNLPPTWSKSNPVDIIGDAPPERYSAALEALLDDETTDAVLVMNCPTALSSSDAAAASVAETVRSHESKVWPRKPVFAAWLGGAKAADARKVFDPVAVPVFSTPTAAVRGVSHLVRYSEAQDMLMQTPPSLPADFTPDVETARAVVADGLAAGKTWLDRPEIAKMLTAYGITAVAPETAETAAGAREIAARLLPEFGACAVKINSPDIQHKSDIGGVRLNIETPHAAEEAAQEVIAAARAAVPDARILGVTVEPMIRRPGARELILGLADDKLFGPVVLFGQGGTAVEVIRDKALALPPLDLTLAHDLIGRTRISRLLKAFRNEPAADIDEVALTLVKIAQMAADIPEIRELDLNPLLADKDGVVAVDARIRIEVETGTDRHGLNPRFAIRPYPKEWERELTLNDGTSVLARPVRPEDEALYNAFFAKVDKEDLRLRFFTPKPDLSHRFLARLTQIDYARAMAFVALDPDTGELLGVVRIHADPDHEKAEYAILVRSDLKGRGLGWALMQLIIDYAREDGLKTIHGDVLVGNRSMLSMCRQLGFAEVLTAADPDLVTVTLSLD</sequence>
<dbReference type="SUPFAM" id="SSF55729">
    <property type="entry name" value="Acyl-CoA N-acyltransferases (Nat)"/>
    <property type="match status" value="1"/>
</dbReference>
<dbReference type="PANTHER" id="PTHR43334">
    <property type="entry name" value="ACETATE--COA LIGASE [ADP-FORMING]"/>
    <property type="match status" value="1"/>
</dbReference>
<dbReference type="Gene3D" id="3.40.630.30">
    <property type="match status" value="1"/>
</dbReference>
<dbReference type="Pfam" id="PF19045">
    <property type="entry name" value="Ligase_CoA_2"/>
    <property type="match status" value="1"/>
</dbReference>
<dbReference type="Proteomes" id="UP001320898">
    <property type="component" value="Unassembled WGS sequence"/>
</dbReference>
<dbReference type="EMBL" id="JALIDZ010000001">
    <property type="protein sequence ID" value="MCT8970455.1"/>
    <property type="molecule type" value="Genomic_DNA"/>
</dbReference>
<dbReference type="Gene3D" id="3.30.470.20">
    <property type="entry name" value="ATP-grasp fold, B domain"/>
    <property type="match status" value="1"/>
</dbReference>
<dbReference type="PANTHER" id="PTHR43334:SF1">
    <property type="entry name" value="3-HYDROXYPROPIONATE--COA LIGASE [ADP-FORMING]"/>
    <property type="match status" value="1"/>
</dbReference>
<dbReference type="SUPFAM" id="SSF51735">
    <property type="entry name" value="NAD(P)-binding Rossmann-fold domains"/>
    <property type="match status" value="1"/>
</dbReference>
<comment type="caution">
    <text evidence="6">The sequence shown here is derived from an EMBL/GenBank/DDBJ whole genome shotgun (WGS) entry which is preliminary data.</text>
</comment>